<evidence type="ECO:0000256" key="13">
    <source>
        <dbReference type="RuleBase" id="RU362091"/>
    </source>
</evidence>
<feature type="transmembrane region" description="Helical" evidence="14">
    <location>
        <begin position="124"/>
        <end position="149"/>
    </location>
</feature>
<evidence type="ECO:0000256" key="11">
    <source>
        <dbReference type="ARBA" id="ARBA00023201"/>
    </source>
</evidence>
<dbReference type="InterPro" id="IPR038377">
    <property type="entry name" value="Na/Glc_symporter_sf"/>
</dbReference>
<dbReference type="InterPro" id="IPR050277">
    <property type="entry name" value="Sodium:Solute_Symporter"/>
</dbReference>
<evidence type="ECO:0000256" key="7">
    <source>
        <dbReference type="ARBA" id="ARBA00022989"/>
    </source>
</evidence>
<dbReference type="CDD" id="cd11475">
    <property type="entry name" value="SLC5sbd_PutP"/>
    <property type="match status" value="1"/>
</dbReference>
<keyword evidence="8 14" id="KW-0915">Sodium</keyword>
<evidence type="ECO:0000313" key="16">
    <source>
        <dbReference type="Proteomes" id="UP000199337"/>
    </source>
</evidence>
<evidence type="ECO:0000313" key="15">
    <source>
        <dbReference type="EMBL" id="SFG21357.1"/>
    </source>
</evidence>
<evidence type="ECO:0000256" key="14">
    <source>
        <dbReference type="RuleBase" id="RU366012"/>
    </source>
</evidence>
<dbReference type="RefSeq" id="WP_092469303.1">
    <property type="nucleotide sequence ID" value="NZ_FOOX01000003.1"/>
</dbReference>
<evidence type="ECO:0000256" key="12">
    <source>
        <dbReference type="ARBA" id="ARBA00033708"/>
    </source>
</evidence>
<dbReference type="GO" id="GO:0005298">
    <property type="term" value="F:proline:sodium symporter activity"/>
    <property type="evidence" value="ECO:0007669"/>
    <property type="project" value="UniProtKB-UniRule"/>
</dbReference>
<dbReference type="PROSITE" id="PS50283">
    <property type="entry name" value="NA_SOLUT_SYMP_3"/>
    <property type="match status" value="1"/>
</dbReference>
<gene>
    <name evidence="15" type="ORF">SAMN05660649_00983</name>
</gene>
<dbReference type="Pfam" id="PF00474">
    <property type="entry name" value="SSF"/>
    <property type="match status" value="1"/>
</dbReference>
<feature type="transmembrane region" description="Helical" evidence="14">
    <location>
        <begin position="6"/>
        <end position="24"/>
    </location>
</feature>
<keyword evidence="10 14" id="KW-0472">Membrane</keyword>
<feature type="transmembrane region" description="Helical" evidence="14">
    <location>
        <begin position="362"/>
        <end position="382"/>
    </location>
</feature>
<name>A0A1I2Q534_9FIRM</name>
<keyword evidence="14" id="KW-0029">Amino-acid transport</keyword>
<dbReference type="Gene3D" id="1.20.1730.10">
    <property type="entry name" value="Sodium/glucose cotransporter"/>
    <property type="match status" value="1"/>
</dbReference>
<comment type="subcellular location">
    <subcellularLocation>
        <location evidence="1 14">Cell membrane</location>
        <topology evidence="1 14">Multi-pass membrane protein</topology>
    </subcellularLocation>
</comment>
<dbReference type="InterPro" id="IPR001734">
    <property type="entry name" value="Na/solute_symporter"/>
</dbReference>
<proteinExistence type="inferred from homology"/>
<feature type="transmembrane region" description="Helical" evidence="14">
    <location>
        <begin position="444"/>
        <end position="465"/>
    </location>
</feature>
<keyword evidence="7 14" id="KW-1133">Transmembrane helix</keyword>
<keyword evidence="16" id="KW-1185">Reference proteome</keyword>
<evidence type="ECO:0000256" key="4">
    <source>
        <dbReference type="ARBA" id="ARBA00022475"/>
    </source>
</evidence>
<comment type="similarity">
    <text evidence="2 13">Belongs to the sodium:solute symporter (SSF) (TC 2.A.21) family.</text>
</comment>
<dbReference type="NCBIfam" id="TIGR00813">
    <property type="entry name" value="sss"/>
    <property type="match status" value="1"/>
</dbReference>
<dbReference type="InterPro" id="IPR011851">
    <property type="entry name" value="Na/Pro_symporter"/>
</dbReference>
<dbReference type="InterPro" id="IPR018212">
    <property type="entry name" value="Na/solute_symporter_CS"/>
</dbReference>
<evidence type="ECO:0000256" key="3">
    <source>
        <dbReference type="ARBA" id="ARBA00022448"/>
    </source>
</evidence>
<keyword evidence="5 14" id="KW-0812">Transmembrane</keyword>
<feature type="transmembrane region" description="Helical" evidence="14">
    <location>
        <begin position="189"/>
        <end position="206"/>
    </location>
</feature>
<keyword evidence="9 14" id="KW-0406">Ion transport</keyword>
<evidence type="ECO:0000256" key="6">
    <source>
        <dbReference type="ARBA" id="ARBA00022847"/>
    </source>
</evidence>
<keyword evidence="4 14" id="KW-1003">Cell membrane</keyword>
<feature type="transmembrane region" description="Helical" evidence="14">
    <location>
        <begin position="313"/>
        <end position="341"/>
    </location>
</feature>
<comment type="function">
    <text evidence="14">Catalyzes the sodium-dependent uptake of extracellular L-proline.</text>
</comment>
<dbReference type="EMBL" id="FOOX01000003">
    <property type="protein sequence ID" value="SFG21357.1"/>
    <property type="molecule type" value="Genomic_DNA"/>
</dbReference>
<dbReference type="GO" id="GO:0031402">
    <property type="term" value="F:sodium ion binding"/>
    <property type="evidence" value="ECO:0007669"/>
    <property type="project" value="UniProtKB-UniRule"/>
</dbReference>
<accession>A0A1I2Q534</accession>
<dbReference type="GO" id="GO:0015193">
    <property type="term" value="F:L-proline transmembrane transporter activity"/>
    <property type="evidence" value="ECO:0007669"/>
    <property type="project" value="TreeGrafter"/>
</dbReference>
<sequence>MSKAIIIDFILYYSVLLLIGYFAYRKTKGFSDYILGGRQLGPFVGGLSTGASDMSGWLILGLPGSIYAAGLSGIWLASGLAIGAYLNWQYVGKRINVYTEVVDALTFPDFLESRFRDNTRIIKSITSIFILIFFAFYISSGLVGGALLFEQTFGIPYQTALWAGSLIIIVYTFIGGFLAAAWTDFFQGLLMFIALISVPIVAIFNLGGWSETVNLVGDININLLDVFSGTTTLGIISLLAWGLGYFGQPHIIVRFMALRSSKDIPVARTVYTYWNVLAMFGAVFVGFAGIAFFAKTPLSNPETVFIQFAKVLFNPWLTGILLVAILSAIMSTISAQLVVSASVISEDFYKGFLRKNAEQKELVMVSRCAVLAVSLLAILLAFNPESSVLSLVGYAWAGFGAAFGPAILLAVFWKGTTRNGTVAGIITGGVTVILWSTLTKHGIIPFYLYELLPGFVFSLLANYIISKIDKRPGDEIIDEYKAVESLIVNSSS</sequence>
<dbReference type="PANTHER" id="PTHR48086">
    <property type="entry name" value="SODIUM/PROLINE SYMPORTER-RELATED"/>
    <property type="match status" value="1"/>
</dbReference>
<evidence type="ECO:0000256" key="10">
    <source>
        <dbReference type="ARBA" id="ARBA00023136"/>
    </source>
</evidence>
<dbReference type="GO" id="GO:0015824">
    <property type="term" value="P:proline transport"/>
    <property type="evidence" value="ECO:0007669"/>
    <property type="project" value="UniProtKB-UniRule"/>
</dbReference>
<organism evidence="15 16">
    <name type="scientific">Desulfotruncus arcticus DSM 17038</name>
    <dbReference type="NCBI Taxonomy" id="1121424"/>
    <lineage>
        <taxon>Bacteria</taxon>
        <taxon>Bacillati</taxon>
        <taxon>Bacillota</taxon>
        <taxon>Clostridia</taxon>
        <taxon>Eubacteriales</taxon>
        <taxon>Desulfallaceae</taxon>
        <taxon>Desulfotruncus</taxon>
    </lineage>
</organism>
<evidence type="ECO:0000256" key="8">
    <source>
        <dbReference type="ARBA" id="ARBA00023053"/>
    </source>
</evidence>
<feature type="transmembrane region" description="Helical" evidence="14">
    <location>
        <begin position="226"/>
        <end position="248"/>
    </location>
</feature>
<evidence type="ECO:0000256" key="5">
    <source>
        <dbReference type="ARBA" id="ARBA00022692"/>
    </source>
</evidence>
<dbReference type="OrthoDB" id="9810181at2"/>
<feature type="transmembrane region" description="Helical" evidence="14">
    <location>
        <begin position="394"/>
        <end position="413"/>
    </location>
</feature>
<keyword evidence="6 14" id="KW-0769">Symport</keyword>
<feature type="transmembrane region" description="Helical" evidence="14">
    <location>
        <begin position="420"/>
        <end position="438"/>
    </location>
</feature>
<evidence type="ECO:0000256" key="2">
    <source>
        <dbReference type="ARBA" id="ARBA00006434"/>
    </source>
</evidence>
<feature type="transmembrane region" description="Helical" evidence="14">
    <location>
        <begin position="269"/>
        <end position="293"/>
    </location>
</feature>
<keyword evidence="11 14" id="KW-0739">Sodium transport</keyword>
<protein>
    <recommendedName>
        <fullName evidence="14">Sodium/proline symporter</fullName>
    </recommendedName>
    <alternativeName>
        <fullName evidence="14">Proline permease</fullName>
    </alternativeName>
</protein>
<feature type="transmembrane region" description="Helical" evidence="14">
    <location>
        <begin position="161"/>
        <end position="182"/>
    </location>
</feature>
<dbReference type="Proteomes" id="UP000199337">
    <property type="component" value="Unassembled WGS sequence"/>
</dbReference>
<evidence type="ECO:0000256" key="1">
    <source>
        <dbReference type="ARBA" id="ARBA00004651"/>
    </source>
</evidence>
<dbReference type="GO" id="GO:0005886">
    <property type="term" value="C:plasma membrane"/>
    <property type="evidence" value="ECO:0007669"/>
    <property type="project" value="UniProtKB-SubCell"/>
</dbReference>
<dbReference type="PROSITE" id="PS00456">
    <property type="entry name" value="NA_SOLUT_SYMP_1"/>
    <property type="match status" value="1"/>
</dbReference>
<evidence type="ECO:0000256" key="9">
    <source>
        <dbReference type="ARBA" id="ARBA00023065"/>
    </source>
</evidence>
<dbReference type="STRING" id="341036.SAMN05660649_00983"/>
<dbReference type="AlphaFoldDB" id="A0A1I2Q534"/>
<feature type="transmembrane region" description="Helical" evidence="14">
    <location>
        <begin position="66"/>
        <end position="86"/>
    </location>
</feature>
<comment type="catalytic activity">
    <reaction evidence="12">
        <text>L-proline(in) + Na(+)(in) = L-proline(out) + Na(+)(out)</text>
        <dbReference type="Rhea" id="RHEA:28967"/>
        <dbReference type="ChEBI" id="CHEBI:29101"/>
        <dbReference type="ChEBI" id="CHEBI:60039"/>
    </reaction>
</comment>
<keyword evidence="3 14" id="KW-0813">Transport</keyword>
<dbReference type="PANTHER" id="PTHR48086:SF3">
    <property type="entry name" value="SODIUM_PROLINE SYMPORTER"/>
    <property type="match status" value="1"/>
</dbReference>
<dbReference type="NCBIfam" id="TIGR02121">
    <property type="entry name" value="Na_Pro_sym"/>
    <property type="match status" value="1"/>
</dbReference>
<reference evidence="16" key="1">
    <citation type="submission" date="2016-10" db="EMBL/GenBank/DDBJ databases">
        <authorList>
            <person name="Varghese N."/>
            <person name="Submissions S."/>
        </authorList>
    </citation>
    <scope>NUCLEOTIDE SEQUENCE [LARGE SCALE GENOMIC DNA]</scope>
    <source>
        <strain evidence="16">DSM 17038</strain>
    </source>
</reference>